<reference evidence="10" key="1">
    <citation type="submission" date="2016-11" db="EMBL/GenBank/DDBJ databases">
        <authorList>
            <person name="Varghese N."/>
            <person name="Submissions S."/>
        </authorList>
    </citation>
    <scope>NUCLEOTIDE SEQUENCE [LARGE SCALE GENOMIC DNA]</scope>
    <source>
        <strain evidence="10">DSM 100572</strain>
    </source>
</reference>
<keyword evidence="10" id="KW-1185">Reference proteome</keyword>
<dbReference type="STRING" id="1195760.SAMN05444281_2063"/>
<dbReference type="InterPro" id="IPR012944">
    <property type="entry name" value="SusD_RagB_dom"/>
</dbReference>
<dbReference type="PROSITE" id="PS51257">
    <property type="entry name" value="PROKAR_LIPOPROTEIN"/>
    <property type="match status" value="1"/>
</dbReference>
<comment type="subcellular location">
    <subcellularLocation>
        <location evidence="1">Cell outer membrane</location>
    </subcellularLocation>
</comment>
<keyword evidence="4 6" id="KW-0472">Membrane</keyword>
<gene>
    <name evidence="9" type="ORF">SAMN05444281_2063</name>
</gene>
<dbReference type="Gene3D" id="1.25.40.390">
    <property type="match status" value="1"/>
</dbReference>
<dbReference type="AlphaFoldDB" id="A0A1M5VYU5"/>
<keyword evidence="6" id="KW-1133">Transmembrane helix</keyword>
<evidence type="ECO:0000256" key="2">
    <source>
        <dbReference type="ARBA" id="ARBA00006275"/>
    </source>
</evidence>
<dbReference type="Pfam" id="PF07980">
    <property type="entry name" value="SusD_RagB"/>
    <property type="match status" value="1"/>
</dbReference>
<keyword evidence="3" id="KW-0732">Signal</keyword>
<name>A0A1M5VYU5_9FLAO</name>
<evidence type="ECO:0000313" key="9">
    <source>
        <dbReference type="EMBL" id="SHH80350.1"/>
    </source>
</evidence>
<keyword evidence="6" id="KW-0812">Transmembrane</keyword>
<evidence type="ECO:0000256" key="1">
    <source>
        <dbReference type="ARBA" id="ARBA00004442"/>
    </source>
</evidence>
<dbReference type="RefSeq" id="WP_073121170.1">
    <property type="nucleotide sequence ID" value="NZ_BMEN01000004.1"/>
</dbReference>
<comment type="similarity">
    <text evidence="2">Belongs to the SusD family.</text>
</comment>
<dbReference type="Proteomes" id="UP000184109">
    <property type="component" value="Unassembled WGS sequence"/>
</dbReference>
<feature type="domain" description="RagB/SusD" evidence="7">
    <location>
        <begin position="336"/>
        <end position="486"/>
    </location>
</feature>
<evidence type="ECO:0000256" key="6">
    <source>
        <dbReference type="SAM" id="Phobius"/>
    </source>
</evidence>
<protein>
    <submittedName>
        <fullName evidence="9">SusD family protein</fullName>
    </submittedName>
</protein>
<proteinExistence type="inferred from homology"/>
<keyword evidence="5" id="KW-0998">Cell outer membrane</keyword>
<feature type="domain" description="SusD-like N-terminal" evidence="8">
    <location>
        <begin position="103"/>
        <end position="233"/>
    </location>
</feature>
<dbReference type="InterPro" id="IPR011990">
    <property type="entry name" value="TPR-like_helical_dom_sf"/>
</dbReference>
<dbReference type="SUPFAM" id="SSF48452">
    <property type="entry name" value="TPR-like"/>
    <property type="match status" value="1"/>
</dbReference>
<sequence>MKYSVIDITKKIIIETKIYFLIFISVIIFTSCEDTLIEDPNFSVDAAKIFSTEERAQLALQGALSQLENNFWANQGYHQLIAPAGGFLYRPGSGHISEYNNFIFKDNQPWPENVWDSNYQVIYSLNVIIKYFEDNYENYESLTDGFKNILGTAHFLRAYEYFKLVRLWGQVPMPLEPAVGITHTPLSTEVDIYEMIISDFEQAKNLLPEGSGVPKKYQGPIKTAADAFLAKVYATQAGWLNMPSLWEKAKIHADIVINSNDYKLLDDIAVLHSTAGRNSEEAIFELQSNYVVNLNNLSQAYNPQGLEVDIFGGYIRVQPWMWTQQLGDDLYSDYTKNATTDKITEVRDHDPRVDITYIDSTFTKINGTSSSIYPKAKWASGAYFYVAKYLDPNRTSSASSRNWKVLRYADILLLRAEIENELNGPADAFQYVNQVLDRARANGKGVYPLSWDLVKVPSKEDFRKKIAWERMYELIGEGHEFYEARRRGKDFLVNDFLIPVHNNFNDPILSTTYRTKSTDDDIMHLVIPLSESSNNNSID</sequence>
<accession>A0A1M5VYU5</accession>
<dbReference type="Pfam" id="PF14322">
    <property type="entry name" value="SusD-like_3"/>
    <property type="match status" value="1"/>
</dbReference>
<dbReference type="GO" id="GO:0009279">
    <property type="term" value="C:cell outer membrane"/>
    <property type="evidence" value="ECO:0007669"/>
    <property type="project" value="UniProtKB-SubCell"/>
</dbReference>
<dbReference type="EMBL" id="FQXQ01000004">
    <property type="protein sequence ID" value="SHH80350.1"/>
    <property type="molecule type" value="Genomic_DNA"/>
</dbReference>
<evidence type="ECO:0000259" key="8">
    <source>
        <dbReference type="Pfam" id="PF14322"/>
    </source>
</evidence>
<evidence type="ECO:0000259" key="7">
    <source>
        <dbReference type="Pfam" id="PF07980"/>
    </source>
</evidence>
<evidence type="ECO:0000256" key="4">
    <source>
        <dbReference type="ARBA" id="ARBA00023136"/>
    </source>
</evidence>
<evidence type="ECO:0000256" key="3">
    <source>
        <dbReference type="ARBA" id="ARBA00022729"/>
    </source>
</evidence>
<evidence type="ECO:0000256" key="5">
    <source>
        <dbReference type="ARBA" id="ARBA00023237"/>
    </source>
</evidence>
<dbReference type="OrthoDB" id="5694214at2"/>
<evidence type="ECO:0000313" key="10">
    <source>
        <dbReference type="Proteomes" id="UP000184109"/>
    </source>
</evidence>
<feature type="transmembrane region" description="Helical" evidence="6">
    <location>
        <begin position="12"/>
        <end position="31"/>
    </location>
</feature>
<dbReference type="InterPro" id="IPR033985">
    <property type="entry name" value="SusD-like_N"/>
</dbReference>
<organism evidence="9 10">
    <name type="scientific">Wenyingzhuangia marina</name>
    <dbReference type="NCBI Taxonomy" id="1195760"/>
    <lineage>
        <taxon>Bacteria</taxon>
        <taxon>Pseudomonadati</taxon>
        <taxon>Bacteroidota</taxon>
        <taxon>Flavobacteriia</taxon>
        <taxon>Flavobacteriales</taxon>
        <taxon>Flavobacteriaceae</taxon>
        <taxon>Wenyingzhuangia</taxon>
    </lineage>
</organism>